<evidence type="ECO:0000256" key="7">
    <source>
        <dbReference type="ARBA" id="ARBA00022840"/>
    </source>
</evidence>
<evidence type="ECO:0000256" key="4">
    <source>
        <dbReference type="ARBA" id="ARBA00022490"/>
    </source>
</evidence>
<dbReference type="AlphaFoldDB" id="A0A6B2LE77"/>
<keyword evidence="4 12" id="KW-0963">Cytoplasm</keyword>
<dbReference type="EMBL" id="GIBP01006335">
    <property type="protein sequence ID" value="NDV35304.1"/>
    <property type="molecule type" value="Transcribed_RNA"/>
</dbReference>
<reference evidence="13" key="1">
    <citation type="journal article" date="2020" name="J. Eukaryot. Microbiol.">
        <title>De novo Sequencing, Assembly and Annotation of the Transcriptome for the Free-Living Testate Amoeba Arcella intermedia.</title>
        <authorList>
            <person name="Ribeiro G.M."/>
            <person name="Porfirio-Sousa A.L."/>
            <person name="Maurer-Alcala X.X."/>
            <person name="Katz L.A."/>
            <person name="Lahr D.J.G."/>
        </authorList>
    </citation>
    <scope>NUCLEOTIDE SEQUENCE</scope>
</reference>
<dbReference type="PANTHER" id="PTHR23264:SF19">
    <property type="entry name" value="CYTOSOLIC FE-S CLUSTER ASSEMBLY FACTOR NUBP2"/>
    <property type="match status" value="1"/>
</dbReference>
<dbReference type="GO" id="GO:0051539">
    <property type="term" value="F:4 iron, 4 sulfur cluster binding"/>
    <property type="evidence" value="ECO:0007669"/>
    <property type="project" value="UniProtKB-UniRule"/>
</dbReference>
<dbReference type="InterPro" id="IPR028600">
    <property type="entry name" value="NUBP2/Cfd1_eukaryotes"/>
</dbReference>
<keyword evidence="7 12" id="KW-0067">ATP-binding</keyword>
<organism evidence="13">
    <name type="scientific">Arcella intermedia</name>
    <dbReference type="NCBI Taxonomy" id="1963864"/>
    <lineage>
        <taxon>Eukaryota</taxon>
        <taxon>Amoebozoa</taxon>
        <taxon>Tubulinea</taxon>
        <taxon>Elardia</taxon>
        <taxon>Arcellinida</taxon>
        <taxon>Sphaerothecina</taxon>
        <taxon>Arcellidae</taxon>
        <taxon>Arcella</taxon>
    </lineage>
</organism>
<keyword evidence="5 12" id="KW-0479">Metal-binding</keyword>
<feature type="binding site" evidence="12">
    <location>
        <begin position="14"/>
        <end position="21"/>
    </location>
    <ligand>
        <name>ATP</name>
        <dbReference type="ChEBI" id="CHEBI:30616"/>
    </ligand>
</feature>
<keyword evidence="9 12" id="KW-0411">Iron-sulfur</keyword>
<proteinExistence type="inferred from homology"/>
<dbReference type="PROSITE" id="PS01215">
    <property type="entry name" value="MRP"/>
    <property type="match status" value="1"/>
</dbReference>
<dbReference type="GO" id="GO:0005829">
    <property type="term" value="C:cytosol"/>
    <property type="evidence" value="ECO:0007669"/>
    <property type="project" value="TreeGrafter"/>
</dbReference>
<comment type="function">
    <text evidence="10">Component of the cytosolic iron-sulfur (Fe/S) protein assembly (CIA) machinery. Required for maturation of extramitochondrial Fe-S proteins. The NUBP1-NUBP2 heterotetramer forms a Fe-S scaffold complex, mediating the de novo assembly of an Fe-S cluster and its transfer to target apoproteins. Negatively regulates cilium formation and structure.</text>
</comment>
<dbReference type="HAMAP" id="MF_03039">
    <property type="entry name" value="NUBP2"/>
    <property type="match status" value="1"/>
</dbReference>
<dbReference type="GO" id="GO:0005930">
    <property type="term" value="C:axoneme"/>
    <property type="evidence" value="ECO:0007669"/>
    <property type="project" value="UniProtKB-SubCell"/>
</dbReference>
<dbReference type="Pfam" id="PF10609">
    <property type="entry name" value="ParA"/>
    <property type="match status" value="1"/>
</dbReference>
<dbReference type="PANTHER" id="PTHR23264">
    <property type="entry name" value="NUCLEOTIDE-BINDING PROTEIN NBP35 YEAST -RELATED"/>
    <property type="match status" value="1"/>
</dbReference>
<evidence type="ECO:0000256" key="6">
    <source>
        <dbReference type="ARBA" id="ARBA00022741"/>
    </source>
</evidence>
<evidence type="ECO:0000256" key="2">
    <source>
        <dbReference type="ARBA" id="ARBA00004430"/>
    </source>
</evidence>
<evidence type="ECO:0000256" key="11">
    <source>
        <dbReference type="ARBA" id="ARBA00065349"/>
    </source>
</evidence>
<dbReference type="InterPro" id="IPR000808">
    <property type="entry name" value="Mrp-like_CS"/>
</dbReference>
<evidence type="ECO:0000256" key="8">
    <source>
        <dbReference type="ARBA" id="ARBA00023004"/>
    </source>
</evidence>
<comment type="cofactor">
    <cofactor evidence="12">
        <name>[4Fe-4S] cluster</name>
        <dbReference type="ChEBI" id="CHEBI:49883"/>
    </cofactor>
    <text evidence="12">Binds 4 [4Fe-4S] clusters per heterotetramer. Contains two stable clusters in the N-termini of NUBP1 and two labile, bridging clusters between subunits of the NUBP1-NUBP2 heterotetramer.</text>
</comment>
<name>A0A6B2LE77_9EUKA</name>
<sequence>MKNSFKKIILVLSGKGGVGKSTVASQLAIILANTGAQVGLLDIDLCGPSIPYLLGLENKSVHSATSGWVPVYPDGTQNLSVMSIGFLLHNRNDAVIWRGPKKSAIIKQFIDDVIWGTLDFLIIDTPPGTSDEHISITEKLLPYHPEAVIVTTPQGVALSDVEKEIAFCRKVDLPILGLVENMSGFVCPTCAECTNIFGEGGGKALSEAEDIPFLGKIPIDPLLFHKMEENKSFAEKTKQAASLQALHLFAKQLTHKLEQQKNQT</sequence>
<keyword evidence="3 12" id="KW-0004">4Fe-4S</keyword>
<evidence type="ECO:0000256" key="5">
    <source>
        <dbReference type="ARBA" id="ARBA00022723"/>
    </source>
</evidence>
<evidence type="ECO:0000256" key="10">
    <source>
        <dbReference type="ARBA" id="ARBA00053368"/>
    </source>
</evidence>
<dbReference type="SUPFAM" id="SSF52540">
    <property type="entry name" value="P-loop containing nucleoside triphosphate hydrolases"/>
    <property type="match status" value="1"/>
</dbReference>
<dbReference type="GO" id="GO:0005524">
    <property type="term" value="F:ATP binding"/>
    <property type="evidence" value="ECO:0007669"/>
    <property type="project" value="UniProtKB-KW"/>
</dbReference>
<feature type="binding site" evidence="12">
    <location>
        <position position="190"/>
    </location>
    <ligand>
        <name>[4Fe-4S] cluster</name>
        <dbReference type="ChEBI" id="CHEBI:49883"/>
        <note>ligand shared between dimeric partners</note>
    </ligand>
</feature>
<dbReference type="InterPro" id="IPR033756">
    <property type="entry name" value="YlxH/NBP35"/>
</dbReference>
<evidence type="ECO:0000256" key="9">
    <source>
        <dbReference type="ARBA" id="ARBA00023014"/>
    </source>
</evidence>
<comment type="similarity">
    <text evidence="12">Belongs to the Mrp/NBP35 ATP-binding proteins family. NUBP2/CFD1 subfamily.</text>
</comment>
<dbReference type="GO" id="GO:0005634">
    <property type="term" value="C:nucleus"/>
    <property type="evidence" value="ECO:0007669"/>
    <property type="project" value="UniProtKB-ARBA"/>
</dbReference>
<comment type="subunit">
    <text evidence="11">Heterotetramer of 2 NUBP1 and 2 NUBP2 chains. Interacts with KIFC1. Interacts with NUBP1.</text>
</comment>
<feature type="binding site" evidence="12">
    <location>
        <position position="187"/>
    </location>
    <ligand>
        <name>[4Fe-4S] cluster</name>
        <dbReference type="ChEBI" id="CHEBI:49883"/>
        <note>ligand shared between dimeric partners</note>
    </ligand>
</feature>
<dbReference type="GO" id="GO:0140663">
    <property type="term" value="F:ATP-dependent FeS chaperone activity"/>
    <property type="evidence" value="ECO:0007669"/>
    <property type="project" value="InterPro"/>
</dbReference>
<dbReference type="CDD" id="cd02037">
    <property type="entry name" value="Mrp_NBP35"/>
    <property type="match status" value="1"/>
</dbReference>
<evidence type="ECO:0000313" key="13">
    <source>
        <dbReference type="EMBL" id="NDV35304.1"/>
    </source>
</evidence>
<dbReference type="HAMAP" id="MF_02040">
    <property type="entry name" value="Mrp_NBP35"/>
    <property type="match status" value="1"/>
</dbReference>
<dbReference type="GO" id="GO:0046872">
    <property type="term" value="F:metal ion binding"/>
    <property type="evidence" value="ECO:0007669"/>
    <property type="project" value="UniProtKB-KW"/>
</dbReference>
<dbReference type="GO" id="GO:0016226">
    <property type="term" value="P:iron-sulfur cluster assembly"/>
    <property type="evidence" value="ECO:0007669"/>
    <property type="project" value="UniProtKB-UniRule"/>
</dbReference>
<keyword evidence="8 12" id="KW-0408">Iron</keyword>
<evidence type="ECO:0000256" key="12">
    <source>
        <dbReference type="HAMAP-Rule" id="MF_03039"/>
    </source>
</evidence>
<protein>
    <recommendedName>
        <fullName evidence="12">Cytosolic Fe-S cluster assembly factor NUBP2 homolog</fullName>
    </recommendedName>
</protein>
<accession>A0A6B2LE77</accession>
<comment type="subcellular location">
    <subcellularLocation>
        <location evidence="2">Cytoplasm</location>
        <location evidence="2">Cytoskeleton</location>
        <location evidence="2">Cilium axoneme</location>
    </subcellularLocation>
    <subcellularLocation>
        <location evidence="1">Cytoplasm</location>
        <location evidence="1">Cytoskeleton</location>
        <location evidence="1">Microtubule organizing center</location>
        <location evidence="1">Centrosome</location>
        <location evidence="1">Centriole</location>
    </subcellularLocation>
</comment>
<dbReference type="Gene3D" id="3.40.50.300">
    <property type="entry name" value="P-loop containing nucleotide triphosphate hydrolases"/>
    <property type="match status" value="1"/>
</dbReference>
<evidence type="ECO:0000256" key="3">
    <source>
        <dbReference type="ARBA" id="ARBA00022485"/>
    </source>
</evidence>
<evidence type="ECO:0000256" key="1">
    <source>
        <dbReference type="ARBA" id="ARBA00004114"/>
    </source>
</evidence>
<keyword evidence="6 12" id="KW-0547">Nucleotide-binding</keyword>
<dbReference type="GO" id="GO:0005814">
    <property type="term" value="C:centriole"/>
    <property type="evidence" value="ECO:0007669"/>
    <property type="project" value="UniProtKB-SubCell"/>
</dbReference>
<dbReference type="FunFam" id="3.40.50.300:FF:000796">
    <property type="entry name" value="Cytosolic Fe-S cluster assembly factor NUBP2"/>
    <property type="match status" value="1"/>
</dbReference>
<dbReference type="InterPro" id="IPR027417">
    <property type="entry name" value="P-loop_NTPase"/>
</dbReference>
<dbReference type="InterPro" id="IPR019591">
    <property type="entry name" value="Mrp/NBP35_ATP-bd"/>
</dbReference>